<gene>
    <name evidence="1" type="ORF">PCC6912_27660</name>
</gene>
<dbReference type="Pfam" id="PF09720">
    <property type="entry name" value="Unstab_antitox"/>
    <property type="match status" value="1"/>
</dbReference>
<comment type="caution">
    <text evidence="1">The sequence shown here is derived from an EMBL/GenBank/DDBJ whole genome shotgun (WGS) entry which is preliminary data.</text>
</comment>
<accession>A0A433NHP0</accession>
<dbReference type="STRING" id="211165.GCA_000317285_04286"/>
<protein>
    <submittedName>
        <fullName evidence="1">Antitoxin</fullName>
    </submittedName>
</protein>
<evidence type="ECO:0000313" key="2">
    <source>
        <dbReference type="Proteomes" id="UP000268857"/>
    </source>
</evidence>
<dbReference type="InterPro" id="IPR013406">
    <property type="entry name" value="CHP02574_addiction_mod"/>
</dbReference>
<dbReference type="EMBL" id="RSCJ01000009">
    <property type="protein sequence ID" value="RUR81897.1"/>
    <property type="molecule type" value="Genomic_DNA"/>
</dbReference>
<organism evidence="1 2">
    <name type="scientific">Chlorogloeopsis fritschii PCC 6912</name>
    <dbReference type="NCBI Taxonomy" id="211165"/>
    <lineage>
        <taxon>Bacteria</taxon>
        <taxon>Bacillati</taxon>
        <taxon>Cyanobacteriota</taxon>
        <taxon>Cyanophyceae</taxon>
        <taxon>Nostocales</taxon>
        <taxon>Chlorogloeopsidaceae</taxon>
        <taxon>Chlorogloeopsis</taxon>
    </lineage>
</organism>
<evidence type="ECO:0000313" key="1">
    <source>
        <dbReference type="EMBL" id="RUR81897.1"/>
    </source>
</evidence>
<dbReference type="NCBIfam" id="TIGR02574">
    <property type="entry name" value="stabl_TIGR02574"/>
    <property type="match status" value="1"/>
</dbReference>
<dbReference type="Proteomes" id="UP000268857">
    <property type="component" value="Unassembled WGS sequence"/>
</dbReference>
<keyword evidence="2" id="KW-1185">Reference proteome</keyword>
<reference evidence="1 2" key="1">
    <citation type="journal article" date="2019" name="Genome Biol. Evol.">
        <title>Day and night: Metabolic profiles and evolutionary relationships of six axenic non-marine cyanobacteria.</title>
        <authorList>
            <person name="Will S.E."/>
            <person name="Henke P."/>
            <person name="Boedeker C."/>
            <person name="Huang S."/>
            <person name="Brinkmann H."/>
            <person name="Rohde M."/>
            <person name="Jarek M."/>
            <person name="Friedl T."/>
            <person name="Seufert S."/>
            <person name="Schumacher M."/>
            <person name="Overmann J."/>
            <person name="Neumann-Schaal M."/>
            <person name="Petersen J."/>
        </authorList>
    </citation>
    <scope>NUCLEOTIDE SEQUENCE [LARGE SCALE GENOMIC DNA]</scope>
    <source>
        <strain evidence="1 2">PCC 6912</strain>
    </source>
</reference>
<name>A0A433NHP0_CHLFR</name>
<proteinExistence type="predicted"/>
<dbReference type="AlphaFoldDB" id="A0A433NHP0"/>
<sequence length="76" mass="8925">MMSMHPLLKVDISQLTVAERIQLAEDLWDSILAIPEVIPVSQTQKRELDRRLELFRQNPTQGSSWQEMKQKLGFFK</sequence>